<dbReference type="EMBL" id="CAJOBA010060014">
    <property type="protein sequence ID" value="CAF4320312.1"/>
    <property type="molecule type" value="Genomic_DNA"/>
</dbReference>
<protein>
    <submittedName>
        <fullName evidence="1">Uncharacterized protein</fullName>
    </submittedName>
</protein>
<dbReference type="InterPro" id="IPR036359">
    <property type="entry name" value="Thiol_cytolysin_sf"/>
</dbReference>
<dbReference type="GO" id="GO:0015485">
    <property type="term" value="F:cholesterol binding"/>
    <property type="evidence" value="ECO:0007669"/>
    <property type="project" value="InterPro"/>
</dbReference>
<evidence type="ECO:0000313" key="4">
    <source>
        <dbReference type="EMBL" id="CAF4320312.1"/>
    </source>
</evidence>
<dbReference type="AlphaFoldDB" id="A0A814PLQ9"/>
<accession>A0A814PLQ9</accession>
<evidence type="ECO:0000313" key="5">
    <source>
        <dbReference type="Proteomes" id="UP000663829"/>
    </source>
</evidence>
<keyword evidence="5" id="KW-1185">Reference proteome</keyword>
<sequence>NGWVRVKNKGGYVARFFVDFHTVTNNIHNNQPLRTNLFLQTFSSGDYPIRRSRLIELPPDAMDARVRVERFIFIPFGGWFWKEIFRHEFDSEQPICFDIWGTTVRPRWTTVNC</sequence>
<dbReference type="Proteomes" id="UP000663829">
    <property type="component" value="Unassembled WGS sequence"/>
</dbReference>
<evidence type="ECO:0000313" key="2">
    <source>
        <dbReference type="EMBL" id="CAF1533088.1"/>
    </source>
</evidence>
<dbReference type="OrthoDB" id="10007578at2759"/>
<organism evidence="1 5">
    <name type="scientific">Didymodactylos carnosus</name>
    <dbReference type="NCBI Taxonomy" id="1234261"/>
    <lineage>
        <taxon>Eukaryota</taxon>
        <taxon>Metazoa</taxon>
        <taxon>Spiralia</taxon>
        <taxon>Gnathifera</taxon>
        <taxon>Rotifera</taxon>
        <taxon>Eurotatoria</taxon>
        <taxon>Bdelloidea</taxon>
        <taxon>Philodinida</taxon>
        <taxon>Philodinidae</taxon>
        <taxon>Didymodactylos</taxon>
    </lineage>
</organism>
<dbReference type="SUPFAM" id="SSF56978">
    <property type="entry name" value="Perfringolysin"/>
    <property type="match status" value="1"/>
</dbReference>
<proteinExistence type="predicted"/>
<gene>
    <name evidence="1" type="ORF">GPM918_LOCUS19076</name>
    <name evidence="2" type="ORF">OVA965_LOCUS38359</name>
    <name evidence="3" type="ORF">SRO942_LOCUS19073</name>
    <name evidence="4" type="ORF">TMI583_LOCUS39535</name>
</gene>
<dbReference type="InterPro" id="IPR038700">
    <property type="entry name" value="Thiol_cytolys_C_sf"/>
</dbReference>
<comment type="caution">
    <text evidence="1">The sequence shown here is derived from an EMBL/GenBank/DDBJ whole genome shotgun (WGS) entry which is preliminary data.</text>
</comment>
<dbReference type="Proteomes" id="UP000677228">
    <property type="component" value="Unassembled WGS sequence"/>
</dbReference>
<dbReference type="Proteomes" id="UP000681722">
    <property type="component" value="Unassembled WGS sequence"/>
</dbReference>
<evidence type="ECO:0000313" key="3">
    <source>
        <dbReference type="EMBL" id="CAF3872317.1"/>
    </source>
</evidence>
<dbReference type="EMBL" id="CAJOBC010005680">
    <property type="protein sequence ID" value="CAF3872317.1"/>
    <property type="molecule type" value="Genomic_DNA"/>
</dbReference>
<dbReference type="Proteomes" id="UP000682733">
    <property type="component" value="Unassembled WGS sequence"/>
</dbReference>
<dbReference type="EMBL" id="CAJNOQ010005680">
    <property type="protein sequence ID" value="CAF1107745.1"/>
    <property type="molecule type" value="Genomic_DNA"/>
</dbReference>
<reference evidence="1" key="1">
    <citation type="submission" date="2021-02" db="EMBL/GenBank/DDBJ databases">
        <authorList>
            <person name="Nowell W R."/>
        </authorList>
    </citation>
    <scope>NUCLEOTIDE SEQUENCE</scope>
</reference>
<dbReference type="Gene3D" id="2.60.40.1430">
    <property type="entry name" value="Perfringolysin, domain 4"/>
    <property type="match status" value="1"/>
</dbReference>
<evidence type="ECO:0000313" key="1">
    <source>
        <dbReference type="EMBL" id="CAF1107745.1"/>
    </source>
</evidence>
<dbReference type="EMBL" id="CAJNOK010037762">
    <property type="protein sequence ID" value="CAF1533088.1"/>
    <property type="molecule type" value="Genomic_DNA"/>
</dbReference>
<name>A0A814PLQ9_9BILA</name>
<feature type="non-terminal residue" evidence="1">
    <location>
        <position position="1"/>
    </location>
</feature>